<proteinExistence type="predicted"/>
<reference evidence="1" key="1">
    <citation type="submission" date="2022-08" db="EMBL/GenBank/DDBJ databases">
        <title>Novel Bdellovibrio Species Isolated from Svalbard: Designation Bdellovibrio svalbardensis.</title>
        <authorList>
            <person name="Mitchell R.J."/>
            <person name="Choi S.Y."/>
        </authorList>
    </citation>
    <scope>NUCLEOTIDE SEQUENCE</scope>
    <source>
        <strain evidence="1">PAP01</strain>
    </source>
</reference>
<sequence length="89" mass="10034">MSFHLEFNSNLSQSAIQQTEFHAKDLHSHDSDFDPCSQGYCHLGHCAVVLIPRVAGLVDQSLYTLSYRSQEFPIIGRFLEGPFQPPRLG</sequence>
<evidence type="ECO:0000313" key="1">
    <source>
        <dbReference type="EMBL" id="MDG0815761.1"/>
    </source>
</evidence>
<protein>
    <submittedName>
        <fullName evidence="1">Uncharacterized protein</fullName>
    </submittedName>
</protein>
<gene>
    <name evidence="1" type="ORF">NWE73_05275</name>
</gene>
<evidence type="ECO:0000313" key="2">
    <source>
        <dbReference type="Proteomes" id="UP001152321"/>
    </source>
</evidence>
<name>A0ABT6DIS0_9BACT</name>
<dbReference type="EMBL" id="JANRMI010000001">
    <property type="protein sequence ID" value="MDG0815761.1"/>
    <property type="molecule type" value="Genomic_DNA"/>
</dbReference>
<organism evidence="1 2">
    <name type="scientific">Bdellovibrio svalbardensis</name>
    <dbReference type="NCBI Taxonomy" id="2972972"/>
    <lineage>
        <taxon>Bacteria</taxon>
        <taxon>Pseudomonadati</taxon>
        <taxon>Bdellovibrionota</taxon>
        <taxon>Bdellovibrionia</taxon>
        <taxon>Bdellovibrionales</taxon>
        <taxon>Pseudobdellovibrionaceae</taxon>
        <taxon>Bdellovibrio</taxon>
    </lineage>
</organism>
<dbReference type="RefSeq" id="WP_277577231.1">
    <property type="nucleotide sequence ID" value="NZ_JANRMI010000001.1"/>
</dbReference>
<comment type="caution">
    <text evidence="1">The sequence shown here is derived from an EMBL/GenBank/DDBJ whole genome shotgun (WGS) entry which is preliminary data.</text>
</comment>
<accession>A0ABT6DIS0</accession>
<keyword evidence="2" id="KW-1185">Reference proteome</keyword>
<dbReference type="Proteomes" id="UP001152321">
    <property type="component" value="Unassembled WGS sequence"/>
</dbReference>